<accession>A0A0F9DDT9</accession>
<dbReference type="Pfam" id="PF24072">
    <property type="entry name" value="T7_gp14"/>
    <property type="match status" value="1"/>
</dbReference>
<feature type="non-terminal residue" evidence="1">
    <location>
        <position position="92"/>
    </location>
</feature>
<protein>
    <submittedName>
        <fullName evidence="1">Uncharacterized protein</fullName>
    </submittedName>
</protein>
<sequence length="92" mass="9507">MAILAAIGIGVSLLGGLASSSAAKKAANYQAKIARQNERLAKRKSADALLRGEFDVTRQRTKTQQLIGAQRSGAAARGVVVDEGSALEGIVD</sequence>
<dbReference type="AlphaFoldDB" id="A0A0F9DDT9"/>
<organism evidence="1">
    <name type="scientific">marine sediment metagenome</name>
    <dbReference type="NCBI Taxonomy" id="412755"/>
    <lineage>
        <taxon>unclassified sequences</taxon>
        <taxon>metagenomes</taxon>
        <taxon>ecological metagenomes</taxon>
    </lineage>
</organism>
<evidence type="ECO:0000313" key="1">
    <source>
        <dbReference type="EMBL" id="KKL59799.1"/>
    </source>
</evidence>
<dbReference type="EMBL" id="LAZR01029363">
    <property type="protein sequence ID" value="KKL59799.1"/>
    <property type="molecule type" value="Genomic_DNA"/>
</dbReference>
<gene>
    <name evidence="1" type="ORF">LCGC14_2211730</name>
</gene>
<comment type="caution">
    <text evidence="1">The sequence shown here is derived from an EMBL/GenBank/DDBJ whole genome shotgun (WGS) entry which is preliminary data.</text>
</comment>
<reference evidence="1" key="1">
    <citation type="journal article" date="2015" name="Nature">
        <title>Complex archaea that bridge the gap between prokaryotes and eukaryotes.</title>
        <authorList>
            <person name="Spang A."/>
            <person name="Saw J.H."/>
            <person name="Jorgensen S.L."/>
            <person name="Zaremba-Niedzwiedzka K."/>
            <person name="Martijn J."/>
            <person name="Lind A.E."/>
            <person name="van Eijk R."/>
            <person name="Schleper C."/>
            <person name="Guy L."/>
            <person name="Ettema T.J."/>
        </authorList>
    </citation>
    <scope>NUCLEOTIDE SEQUENCE</scope>
</reference>
<name>A0A0F9DDT9_9ZZZZ</name>
<dbReference type="InterPro" id="IPR038996">
    <property type="entry name" value="Gp14"/>
</dbReference>
<proteinExistence type="predicted"/>